<evidence type="ECO:0000313" key="2">
    <source>
        <dbReference type="EMBL" id="MBP2032170.1"/>
    </source>
</evidence>
<organism evidence="2 3">
    <name type="scientific">Clostridium algifaecis</name>
    <dbReference type="NCBI Taxonomy" id="1472040"/>
    <lineage>
        <taxon>Bacteria</taxon>
        <taxon>Bacillati</taxon>
        <taxon>Bacillota</taxon>
        <taxon>Clostridia</taxon>
        <taxon>Eubacteriales</taxon>
        <taxon>Clostridiaceae</taxon>
        <taxon>Clostridium</taxon>
    </lineage>
</organism>
<dbReference type="Gene3D" id="3.20.20.70">
    <property type="entry name" value="Aldolase class I"/>
    <property type="match status" value="1"/>
</dbReference>
<proteinExistence type="predicted"/>
<dbReference type="EMBL" id="JAGGLM010000003">
    <property type="protein sequence ID" value="MBP2032170.1"/>
    <property type="molecule type" value="Genomic_DNA"/>
</dbReference>
<accession>A0ABS4KQ62</accession>
<dbReference type="PANTHER" id="PTHR30304:SF0">
    <property type="entry name" value="D-TAGATOSE-1,6-BISPHOSPHATE ALDOLASE SUBUNIT GATY-RELATED"/>
    <property type="match status" value="1"/>
</dbReference>
<gene>
    <name evidence="2" type="ORF">J2Z42_000835</name>
</gene>
<name>A0ABS4KQ62_9CLOT</name>
<dbReference type="CDD" id="cd00947">
    <property type="entry name" value="TBP_aldolase_IIB"/>
    <property type="match status" value="1"/>
</dbReference>
<dbReference type="InterPro" id="IPR000771">
    <property type="entry name" value="FBA_II"/>
</dbReference>
<dbReference type="InterPro" id="IPR013785">
    <property type="entry name" value="Aldolase_TIM"/>
</dbReference>
<reference evidence="2 3" key="1">
    <citation type="submission" date="2021-03" db="EMBL/GenBank/DDBJ databases">
        <title>Genomic Encyclopedia of Type Strains, Phase IV (KMG-IV): sequencing the most valuable type-strain genomes for metagenomic binning, comparative biology and taxonomic classification.</title>
        <authorList>
            <person name="Goeker M."/>
        </authorList>
    </citation>
    <scope>NUCLEOTIDE SEQUENCE [LARGE SCALE GENOMIC DNA]</scope>
    <source>
        <strain evidence="2 3">DSM 28783</strain>
    </source>
</reference>
<sequence length="297" mass="32661">MSLVNLETILGDARKNKYAVGAFDVSNNDMAMAVIEVAEELKSPVILMGLTIDLQGDKLKYWTDSLRDMAKKASIPVCLHLDHATDVDFIKKSIDSGFTSVMFDGSVLPIEENIKITKEVVEYAHKFNVSVEAELGHVGDGIVGNSETGAKKDDKDGYDNPDDFLTDPKEMKHFIDSTNIDALAVAIGTAHGVYVHEPKLHFDRLDTLNKISTVPMVMHGGSGTPDEALKKSIELGICKINIFSEMLTGFFTSLKELLNSKEHMAIWPSTAYAKPLEAMKDVVRAKMTLLGSKNRVK</sequence>
<evidence type="ECO:0000256" key="1">
    <source>
        <dbReference type="ARBA" id="ARBA00001947"/>
    </source>
</evidence>
<evidence type="ECO:0000313" key="3">
    <source>
        <dbReference type="Proteomes" id="UP001519307"/>
    </source>
</evidence>
<dbReference type="Pfam" id="PF01116">
    <property type="entry name" value="F_bP_aldolase"/>
    <property type="match status" value="1"/>
</dbReference>
<comment type="caution">
    <text evidence="2">The sequence shown here is derived from an EMBL/GenBank/DDBJ whole genome shotgun (WGS) entry which is preliminary data.</text>
</comment>
<dbReference type="RefSeq" id="WP_209701100.1">
    <property type="nucleotide sequence ID" value="NZ_JAGGLM010000003.1"/>
</dbReference>
<dbReference type="SUPFAM" id="SSF51569">
    <property type="entry name" value="Aldolase"/>
    <property type="match status" value="1"/>
</dbReference>
<keyword evidence="3" id="KW-1185">Reference proteome</keyword>
<dbReference type="InterPro" id="IPR050246">
    <property type="entry name" value="Class_II_FBP_aldolase"/>
</dbReference>
<dbReference type="PANTHER" id="PTHR30304">
    <property type="entry name" value="D-TAGATOSE-1,6-BISPHOSPHATE ALDOLASE"/>
    <property type="match status" value="1"/>
</dbReference>
<comment type="cofactor">
    <cofactor evidence="1">
        <name>Zn(2+)</name>
        <dbReference type="ChEBI" id="CHEBI:29105"/>
    </cofactor>
</comment>
<dbReference type="Proteomes" id="UP001519307">
    <property type="component" value="Unassembled WGS sequence"/>
</dbReference>
<protein>
    <submittedName>
        <fullName evidence="2">Ketose-bisphosphate aldolase</fullName>
    </submittedName>
</protein>
<dbReference type="PIRSF" id="PIRSF001359">
    <property type="entry name" value="F_bP_aldolase_II"/>
    <property type="match status" value="1"/>
</dbReference>
<dbReference type="NCBIfam" id="TIGR00167">
    <property type="entry name" value="cbbA"/>
    <property type="match status" value="1"/>
</dbReference>